<keyword evidence="1" id="KW-0175">Coiled coil</keyword>
<keyword evidence="3" id="KW-1185">Reference proteome</keyword>
<proteinExistence type="predicted"/>
<gene>
    <name evidence="2" type="ORF">HII31_00079</name>
</gene>
<organism evidence="2 3">
    <name type="scientific">Pseudocercospora fuligena</name>
    <dbReference type="NCBI Taxonomy" id="685502"/>
    <lineage>
        <taxon>Eukaryota</taxon>
        <taxon>Fungi</taxon>
        <taxon>Dikarya</taxon>
        <taxon>Ascomycota</taxon>
        <taxon>Pezizomycotina</taxon>
        <taxon>Dothideomycetes</taxon>
        <taxon>Dothideomycetidae</taxon>
        <taxon>Mycosphaerellales</taxon>
        <taxon>Mycosphaerellaceae</taxon>
        <taxon>Pseudocercospora</taxon>
    </lineage>
</organism>
<evidence type="ECO:0000313" key="2">
    <source>
        <dbReference type="EMBL" id="KAF7198340.1"/>
    </source>
</evidence>
<evidence type="ECO:0000256" key="1">
    <source>
        <dbReference type="SAM" id="Coils"/>
    </source>
</evidence>
<accession>A0A8H6VNH8</accession>
<dbReference type="Proteomes" id="UP000660729">
    <property type="component" value="Unassembled WGS sequence"/>
</dbReference>
<feature type="coiled-coil region" evidence="1">
    <location>
        <begin position="7"/>
        <end position="135"/>
    </location>
</feature>
<dbReference type="AlphaFoldDB" id="A0A8H6VNH8"/>
<comment type="caution">
    <text evidence="2">The sequence shown here is derived from an EMBL/GenBank/DDBJ whole genome shotgun (WGS) entry which is preliminary data.</text>
</comment>
<name>A0A8H6VNH8_9PEZI</name>
<dbReference type="EMBL" id="JABCIY010000001">
    <property type="protein sequence ID" value="KAF7198340.1"/>
    <property type="molecule type" value="Genomic_DNA"/>
</dbReference>
<evidence type="ECO:0000313" key="3">
    <source>
        <dbReference type="Proteomes" id="UP000660729"/>
    </source>
</evidence>
<reference evidence="2" key="1">
    <citation type="submission" date="2020-04" db="EMBL/GenBank/DDBJ databases">
        <title>Draft genome resource of the tomato pathogen Pseudocercospora fuligena.</title>
        <authorList>
            <person name="Zaccaron A."/>
        </authorList>
    </citation>
    <scope>NUCLEOTIDE SEQUENCE</scope>
    <source>
        <strain evidence="2">PF001</strain>
    </source>
</reference>
<protein>
    <submittedName>
        <fullName evidence="2">Uncharacterized protein</fullName>
    </submittedName>
</protein>
<sequence>MSRRSLSSTLISRLQELIKDARDLEQEEEEIGQKRESILQEIAQVEKNHERAMKDLRSKSRTRLSEIDAEIGTKEDAIKVLQQEIEELQRRKNGIVADDHDQELEVIQQDTNQRVSELELELKAFDEQLEKNRAKQEVSSSLREK</sequence>